<keyword evidence="6 9" id="KW-0472">Membrane</keyword>
<dbReference type="Proteomes" id="UP001056201">
    <property type="component" value="Chromosome 1"/>
</dbReference>
<reference evidence="10" key="1">
    <citation type="submission" date="2022-05" db="EMBL/GenBank/DDBJ databases">
        <title>An RpoN-dependent PEP-CTERM gene is involved in floc formation of an Aquincola tertiaricarbonis strain.</title>
        <authorList>
            <person name="Qiu D."/>
            <person name="Xia M."/>
        </authorList>
    </citation>
    <scope>NUCLEOTIDE SEQUENCE</scope>
    <source>
        <strain evidence="10">RN12</strain>
    </source>
</reference>
<dbReference type="Pfam" id="PF04347">
    <property type="entry name" value="FliO"/>
    <property type="match status" value="1"/>
</dbReference>
<evidence type="ECO:0000256" key="3">
    <source>
        <dbReference type="ARBA" id="ARBA00022475"/>
    </source>
</evidence>
<organism evidence="10 11">
    <name type="scientific">Aquincola tertiaricarbonis</name>
    <dbReference type="NCBI Taxonomy" id="391953"/>
    <lineage>
        <taxon>Bacteria</taxon>
        <taxon>Pseudomonadati</taxon>
        <taxon>Pseudomonadota</taxon>
        <taxon>Betaproteobacteria</taxon>
        <taxon>Burkholderiales</taxon>
        <taxon>Sphaerotilaceae</taxon>
        <taxon>Aquincola</taxon>
    </lineage>
</organism>
<keyword evidence="11" id="KW-1185">Reference proteome</keyword>
<name>A0ABY4S675_AQUTE</name>
<accession>A0ABY4S675</accession>
<proteinExistence type="inferred from homology"/>
<feature type="transmembrane region" description="Helical" evidence="9">
    <location>
        <begin position="6"/>
        <end position="29"/>
    </location>
</feature>
<evidence type="ECO:0000256" key="7">
    <source>
        <dbReference type="ARBA" id="ARBA00023143"/>
    </source>
</evidence>
<sequence length="110" mass="11387">MTDTPSLSIQLLSTALALGFVLLLAWVGLRLLKRLQAGRAGSASASAPQVLHSVALGPRERLVSVRHRGREYLLGVTPGAINLIDADVRPAPLEATRPAGAGSDTDTGAP</sequence>
<dbReference type="RefSeq" id="WP_250195483.1">
    <property type="nucleotide sequence ID" value="NZ_CP097635.1"/>
</dbReference>
<comment type="similarity">
    <text evidence="8">Belongs to the FliO/MopB family.</text>
</comment>
<comment type="subcellular location">
    <subcellularLocation>
        <location evidence="1">Bacterial flagellum basal body</location>
    </subcellularLocation>
    <subcellularLocation>
        <location evidence="2">Cell membrane</location>
    </subcellularLocation>
</comment>
<dbReference type="InterPro" id="IPR052205">
    <property type="entry name" value="FliO/MopB"/>
</dbReference>
<keyword evidence="3" id="KW-1003">Cell membrane</keyword>
<dbReference type="InterPro" id="IPR022781">
    <property type="entry name" value="Flagellar_biosynth_FliO"/>
</dbReference>
<evidence type="ECO:0000256" key="2">
    <source>
        <dbReference type="ARBA" id="ARBA00004236"/>
    </source>
</evidence>
<evidence type="ECO:0000256" key="9">
    <source>
        <dbReference type="SAM" id="Phobius"/>
    </source>
</evidence>
<evidence type="ECO:0000256" key="5">
    <source>
        <dbReference type="ARBA" id="ARBA00022989"/>
    </source>
</evidence>
<dbReference type="PANTHER" id="PTHR38766:SF1">
    <property type="entry name" value="FLAGELLAR PROTEIN FLIO"/>
    <property type="match status" value="1"/>
</dbReference>
<dbReference type="PANTHER" id="PTHR38766">
    <property type="entry name" value="FLAGELLAR PROTEIN FLIO"/>
    <property type="match status" value="1"/>
</dbReference>
<keyword evidence="10" id="KW-0966">Cell projection</keyword>
<keyword evidence="10" id="KW-0969">Cilium</keyword>
<keyword evidence="10" id="KW-0282">Flagellum</keyword>
<evidence type="ECO:0000256" key="4">
    <source>
        <dbReference type="ARBA" id="ARBA00022692"/>
    </source>
</evidence>
<keyword evidence="5 9" id="KW-1133">Transmembrane helix</keyword>
<keyword evidence="7" id="KW-0975">Bacterial flagellum</keyword>
<evidence type="ECO:0000256" key="6">
    <source>
        <dbReference type="ARBA" id="ARBA00023136"/>
    </source>
</evidence>
<evidence type="ECO:0000313" key="11">
    <source>
        <dbReference type="Proteomes" id="UP001056201"/>
    </source>
</evidence>
<gene>
    <name evidence="10" type="ORF">MW290_00910</name>
</gene>
<protein>
    <submittedName>
        <fullName evidence="10">Flagellar biosynthetic protein FliO</fullName>
    </submittedName>
</protein>
<keyword evidence="4 9" id="KW-0812">Transmembrane</keyword>
<dbReference type="EMBL" id="CP097635">
    <property type="protein sequence ID" value="URI07218.1"/>
    <property type="molecule type" value="Genomic_DNA"/>
</dbReference>
<evidence type="ECO:0000313" key="10">
    <source>
        <dbReference type="EMBL" id="URI07218.1"/>
    </source>
</evidence>
<evidence type="ECO:0000256" key="1">
    <source>
        <dbReference type="ARBA" id="ARBA00004117"/>
    </source>
</evidence>
<evidence type="ECO:0000256" key="8">
    <source>
        <dbReference type="ARBA" id="ARBA00037937"/>
    </source>
</evidence>